<dbReference type="InterPro" id="IPR047365">
    <property type="entry name" value="Tudor_AtPTM-like"/>
</dbReference>
<keyword evidence="3" id="KW-1185">Reference proteome</keyword>
<dbReference type="KEGG" id="fcy:FRACYDRAFT_247097"/>
<evidence type="ECO:0000313" key="2">
    <source>
        <dbReference type="EMBL" id="OEU10555.1"/>
    </source>
</evidence>
<dbReference type="EMBL" id="KV784371">
    <property type="protein sequence ID" value="OEU10555.1"/>
    <property type="molecule type" value="Genomic_DNA"/>
</dbReference>
<dbReference type="Proteomes" id="UP000095751">
    <property type="component" value="Unassembled WGS sequence"/>
</dbReference>
<dbReference type="CDD" id="cd20401">
    <property type="entry name" value="Tudor_AtPTM-like"/>
    <property type="match status" value="1"/>
</dbReference>
<organism evidence="2 3">
    <name type="scientific">Fragilariopsis cylindrus CCMP1102</name>
    <dbReference type="NCBI Taxonomy" id="635003"/>
    <lineage>
        <taxon>Eukaryota</taxon>
        <taxon>Sar</taxon>
        <taxon>Stramenopiles</taxon>
        <taxon>Ochrophyta</taxon>
        <taxon>Bacillariophyta</taxon>
        <taxon>Bacillariophyceae</taxon>
        <taxon>Bacillariophycidae</taxon>
        <taxon>Bacillariales</taxon>
        <taxon>Bacillariaceae</taxon>
        <taxon>Fragilariopsis</taxon>
    </lineage>
</organism>
<dbReference type="InParanoid" id="A0A1E7EXL3"/>
<evidence type="ECO:0000259" key="1">
    <source>
        <dbReference type="Pfam" id="PF21743"/>
    </source>
</evidence>
<name>A0A1E7EXL3_9STRA</name>
<evidence type="ECO:0000313" key="3">
    <source>
        <dbReference type="Proteomes" id="UP000095751"/>
    </source>
</evidence>
<proteinExistence type="predicted"/>
<feature type="domain" description="PTM/DIR17-like Tudor" evidence="1">
    <location>
        <begin position="21"/>
        <end position="62"/>
    </location>
</feature>
<dbReference type="AlphaFoldDB" id="A0A1E7EXL3"/>
<gene>
    <name evidence="2" type="ORF">FRACYDRAFT_247097</name>
</gene>
<accession>A0A1E7EXL3</accession>
<protein>
    <recommendedName>
        <fullName evidence="1">PTM/DIR17-like Tudor domain-containing protein</fullName>
    </recommendedName>
</protein>
<reference evidence="2 3" key="1">
    <citation type="submission" date="2016-09" db="EMBL/GenBank/DDBJ databases">
        <title>Extensive genetic diversity and differential bi-allelic expression allows diatom success in the polar Southern Ocean.</title>
        <authorList>
            <consortium name="DOE Joint Genome Institute"/>
            <person name="Mock T."/>
            <person name="Otillar R.P."/>
            <person name="Strauss J."/>
            <person name="Dupont C."/>
            <person name="Frickenhaus S."/>
            <person name="Maumus F."/>
            <person name="Mcmullan M."/>
            <person name="Sanges R."/>
            <person name="Schmutz J."/>
            <person name="Toseland A."/>
            <person name="Valas R."/>
            <person name="Veluchamy A."/>
            <person name="Ward B.J."/>
            <person name="Allen A."/>
            <person name="Barry K."/>
            <person name="Falciatore A."/>
            <person name="Ferrante M."/>
            <person name="Fortunato A.E."/>
            <person name="Gloeckner G."/>
            <person name="Gruber A."/>
            <person name="Hipkin R."/>
            <person name="Janech M."/>
            <person name="Kroth P."/>
            <person name="Leese F."/>
            <person name="Lindquist E."/>
            <person name="Lyon B.R."/>
            <person name="Martin J."/>
            <person name="Mayer C."/>
            <person name="Parker M."/>
            <person name="Quesneville H."/>
            <person name="Raymond J."/>
            <person name="Uhlig C."/>
            <person name="Valentin K.U."/>
            <person name="Worden A.Z."/>
            <person name="Armbrust E.V."/>
            <person name="Bowler C."/>
            <person name="Green B."/>
            <person name="Moulton V."/>
            <person name="Van Oosterhout C."/>
            <person name="Grigoriev I."/>
        </authorList>
    </citation>
    <scope>NUCLEOTIDE SEQUENCE [LARGE SCALE GENOMIC DNA]</scope>
    <source>
        <strain evidence="2 3">CCMP1102</strain>
    </source>
</reference>
<dbReference type="Pfam" id="PF21743">
    <property type="entry name" value="PTM_DIR17_Tudor"/>
    <property type="match status" value="1"/>
</dbReference>
<sequence>MTKTTTTLVVPKFVADGTVGIRKLFEDGEYYNGTIESFDEENGWYFVQYEDGDVEDITETECAALVNDYNNYKNDIVVKDNSITLFYILRDNPALCDGAGE</sequence>
<dbReference type="SUPFAM" id="SSF63748">
    <property type="entry name" value="Tudor/PWWP/MBT"/>
    <property type="match status" value="1"/>
</dbReference>
<dbReference type="Gene3D" id="2.30.30.140">
    <property type="match status" value="1"/>
</dbReference>
<dbReference type="OrthoDB" id="168165at2759"/>